<keyword evidence="4" id="KW-0653">Protein transport</keyword>
<keyword evidence="1" id="KW-0813">Transport</keyword>
<dbReference type="Gene3D" id="3.40.50.300">
    <property type="entry name" value="P-loop containing nucleotide triphosphate hydrolases"/>
    <property type="match status" value="1"/>
</dbReference>
<name>A0A453EU41_AEGTS</name>
<feature type="compositionally biased region" description="Basic and acidic residues" evidence="8">
    <location>
        <begin position="307"/>
        <end position="321"/>
    </location>
</feature>
<reference evidence="10" key="3">
    <citation type="journal article" date="2017" name="Nature">
        <title>Genome sequence of the progenitor of the wheat D genome Aegilops tauschii.</title>
        <authorList>
            <person name="Luo M.C."/>
            <person name="Gu Y.Q."/>
            <person name="Puiu D."/>
            <person name="Wang H."/>
            <person name="Twardziok S.O."/>
            <person name="Deal K.R."/>
            <person name="Huo N."/>
            <person name="Zhu T."/>
            <person name="Wang L."/>
            <person name="Wang Y."/>
            <person name="McGuire P.E."/>
            <person name="Liu S."/>
            <person name="Long H."/>
            <person name="Ramasamy R.K."/>
            <person name="Rodriguez J.C."/>
            <person name="Van S.L."/>
            <person name="Yuan L."/>
            <person name="Wang Z."/>
            <person name="Xia Z."/>
            <person name="Xiao L."/>
            <person name="Anderson O.D."/>
            <person name="Ouyang S."/>
            <person name="Liang Y."/>
            <person name="Zimin A.V."/>
            <person name="Pertea G."/>
            <person name="Qi P."/>
            <person name="Bennetzen J.L."/>
            <person name="Dai X."/>
            <person name="Dawson M.W."/>
            <person name="Muller H.G."/>
            <person name="Kugler K."/>
            <person name="Rivarola-Duarte L."/>
            <person name="Spannagl M."/>
            <person name="Mayer K.F.X."/>
            <person name="Lu F.H."/>
            <person name="Bevan M.W."/>
            <person name="Leroy P."/>
            <person name="Li P."/>
            <person name="You F.M."/>
            <person name="Sun Q."/>
            <person name="Liu Z."/>
            <person name="Lyons E."/>
            <person name="Wicker T."/>
            <person name="Salzberg S.L."/>
            <person name="Devos K.M."/>
            <person name="Dvorak J."/>
        </authorList>
    </citation>
    <scope>NUCLEOTIDE SEQUENCE [LARGE SCALE GENOMIC DNA]</scope>
    <source>
        <strain evidence="10">cv. AL8/78</strain>
    </source>
</reference>
<dbReference type="InterPro" id="IPR044722">
    <property type="entry name" value="SecA_SF2_C"/>
</dbReference>
<dbReference type="Pfam" id="PF21090">
    <property type="entry name" value="P-loop_SecA"/>
    <property type="match status" value="1"/>
</dbReference>
<evidence type="ECO:0000256" key="7">
    <source>
        <dbReference type="ARBA" id="ARBA00023136"/>
    </source>
</evidence>
<dbReference type="Proteomes" id="UP000015105">
    <property type="component" value="Chromosome 3D"/>
</dbReference>
<feature type="region of interest" description="Disordered" evidence="8">
    <location>
        <begin position="306"/>
        <end position="337"/>
    </location>
</feature>
<sequence>VNPVDGVIVSKKQLPPRKTWKTNESLFPCELSEDTLSCIKDAVEVAVKEWGEKSLPELEAEERLSYSCEKGPTRDEVIATLRTAFMKIADEFKIYTEEEKKKVIATGGLHVVGTERHESRRIDNQLRGRSGRQGDPGSSRFFLSLEDNIFRIFGGDRIQANIGPGTPRESWDLGKLIAKVQQYCYLLNDLTPELLESKCSSYEDLQEYLRTRGREAYFQKAEIVEKQAPGLMKEAERFLILSNIDKLWKEHLQALKFVQQAVGLRGYAQRDPLIEYKLEGYNLFLDMMAQIRRNVIYSVYQFKPVMKKQEEESSEKKDPKKNLQKGAKKLGAAQAAS</sequence>
<evidence type="ECO:0000256" key="8">
    <source>
        <dbReference type="SAM" id="MobiDB-lite"/>
    </source>
</evidence>
<dbReference type="Gene3D" id="1.10.3060.10">
    <property type="entry name" value="Helical scaffold and wing domains of SecA"/>
    <property type="match status" value="1"/>
</dbReference>
<dbReference type="GO" id="GO:0006886">
    <property type="term" value="P:intracellular protein transport"/>
    <property type="evidence" value="ECO:0007669"/>
    <property type="project" value="InterPro"/>
</dbReference>
<dbReference type="GO" id="GO:0016020">
    <property type="term" value="C:membrane"/>
    <property type="evidence" value="ECO:0007669"/>
    <property type="project" value="UniProtKB-SubCell"/>
</dbReference>
<reference evidence="10" key="4">
    <citation type="submission" date="2019-03" db="UniProtKB">
        <authorList>
            <consortium name="EnsemblPlants"/>
        </authorList>
    </citation>
    <scope>IDENTIFICATION</scope>
</reference>
<evidence type="ECO:0000313" key="11">
    <source>
        <dbReference type="Proteomes" id="UP000015105"/>
    </source>
</evidence>
<dbReference type="InterPro" id="IPR036266">
    <property type="entry name" value="SecA_Wing/Scaffold_sf"/>
</dbReference>
<dbReference type="PROSITE" id="PS51196">
    <property type="entry name" value="SECA_MOTOR_DEAD"/>
    <property type="match status" value="1"/>
</dbReference>
<evidence type="ECO:0000256" key="2">
    <source>
        <dbReference type="ARBA" id="ARBA00022741"/>
    </source>
</evidence>
<dbReference type="PANTHER" id="PTHR30612">
    <property type="entry name" value="SECA INNER MEMBRANE COMPONENT OF SEC PROTEIN SECRETION SYSTEM"/>
    <property type="match status" value="1"/>
</dbReference>
<accession>A0A453EU41</accession>
<reference evidence="10" key="5">
    <citation type="journal article" date="2021" name="G3 (Bethesda)">
        <title>Aegilops tauschii genome assembly Aet v5.0 features greater sequence contiguity and improved annotation.</title>
        <authorList>
            <person name="Wang L."/>
            <person name="Zhu T."/>
            <person name="Rodriguez J.C."/>
            <person name="Deal K.R."/>
            <person name="Dubcovsky J."/>
            <person name="McGuire P.E."/>
            <person name="Lux T."/>
            <person name="Spannagl M."/>
            <person name="Mayer K.F.X."/>
            <person name="Baldrich P."/>
            <person name="Meyers B.C."/>
            <person name="Huo N."/>
            <person name="Gu Y.Q."/>
            <person name="Zhou H."/>
            <person name="Devos K.M."/>
            <person name="Bennetzen J.L."/>
            <person name="Unver T."/>
            <person name="Budak H."/>
            <person name="Gulick P.J."/>
            <person name="Galiba G."/>
            <person name="Kalapos B."/>
            <person name="Nelson D.R."/>
            <person name="Li P."/>
            <person name="You F.M."/>
            <person name="Luo M.C."/>
            <person name="Dvorak J."/>
        </authorList>
    </citation>
    <scope>NUCLEOTIDE SEQUENCE [LARGE SCALE GENOMIC DNA]</scope>
    <source>
        <strain evidence="10">cv. AL8/78</strain>
    </source>
</reference>
<organism evidence="10 11">
    <name type="scientific">Aegilops tauschii subsp. strangulata</name>
    <name type="common">Goatgrass</name>
    <dbReference type="NCBI Taxonomy" id="200361"/>
    <lineage>
        <taxon>Eukaryota</taxon>
        <taxon>Viridiplantae</taxon>
        <taxon>Streptophyta</taxon>
        <taxon>Embryophyta</taxon>
        <taxon>Tracheophyta</taxon>
        <taxon>Spermatophyta</taxon>
        <taxon>Magnoliopsida</taxon>
        <taxon>Liliopsida</taxon>
        <taxon>Poales</taxon>
        <taxon>Poaceae</taxon>
        <taxon>BOP clade</taxon>
        <taxon>Pooideae</taxon>
        <taxon>Triticodae</taxon>
        <taxon>Triticeae</taxon>
        <taxon>Triticinae</taxon>
        <taxon>Aegilops</taxon>
    </lineage>
</organism>
<keyword evidence="7" id="KW-0472">Membrane</keyword>
<keyword evidence="11" id="KW-1185">Reference proteome</keyword>
<evidence type="ECO:0000259" key="9">
    <source>
        <dbReference type="PROSITE" id="PS51196"/>
    </source>
</evidence>
<feature type="domain" description="SecA family profile" evidence="9">
    <location>
        <begin position="1"/>
        <end position="174"/>
    </location>
</feature>
<dbReference type="GO" id="GO:0006605">
    <property type="term" value="P:protein targeting"/>
    <property type="evidence" value="ECO:0007669"/>
    <property type="project" value="InterPro"/>
</dbReference>
<reference evidence="11" key="2">
    <citation type="journal article" date="2017" name="Nat. Plants">
        <title>The Aegilops tauschii genome reveals multiple impacts of transposons.</title>
        <authorList>
            <person name="Zhao G."/>
            <person name="Zou C."/>
            <person name="Li K."/>
            <person name="Wang K."/>
            <person name="Li T."/>
            <person name="Gao L."/>
            <person name="Zhang X."/>
            <person name="Wang H."/>
            <person name="Yang Z."/>
            <person name="Liu X."/>
            <person name="Jiang W."/>
            <person name="Mao L."/>
            <person name="Kong X."/>
            <person name="Jiao Y."/>
            <person name="Jia J."/>
        </authorList>
    </citation>
    <scope>NUCLEOTIDE SEQUENCE [LARGE SCALE GENOMIC DNA]</scope>
    <source>
        <strain evidence="11">cv. AL8/78</strain>
    </source>
</reference>
<dbReference type="SUPFAM" id="SSF81886">
    <property type="entry name" value="Helical scaffold and wing domains of SecA"/>
    <property type="match status" value="1"/>
</dbReference>
<dbReference type="InterPro" id="IPR014018">
    <property type="entry name" value="SecA_motor_DEAD"/>
</dbReference>
<dbReference type="SUPFAM" id="SSF52540">
    <property type="entry name" value="P-loop containing nucleoside triphosphate hydrolases"/>
    <property type="match status" value="1"/>
</dbReference>
<dbReference type="InterPro" id="IPR027417">
    <property type="entry name" value="P-loop_NTPase"/>
</dbReference>
<dbReference type="GO" id="GO:0017038">
    <property type="term" value="P:protein import"/>
    <property type="evidence" value="ECO:0007669"/>
    <property type="project" value="InterPro"/>
</dbReference>
<dbReference type="Gramene" id="AET3Gv20461600.15">
    <property type="protein sequence ID" value="AET3Gv20461600.15"/>
    <property type="gene ID" value="AET3Gv20461600"/>
</dbReference>
<evidence type="ECO:0000313" key="10">
    <source>
        <dbReference type="EnsemblPlants" id="AET3Gv20461600.15"/>
    </source>
</evidence>
<dbReference type="PANTHER" id="PTHR30612:SF0">
    <property type="entry name" value="CHLOROPLAST PROTEIN-TRANSPORTING ATPASE"/>
    <property type="match status" value="1"/>
</dbReference>
<evidence type="ECO:0000256" key="3">
    <source>
        <dbReference type="ARBA" id="ARBA00022840"/>
    </source>
</evidence>
<keyword evidence="5" id="KW-1278">Translocase</keyword>
<dbReference type="EnsemblPlants" id="AET3Gv20461600.15">
    <property type="protein sequence ID" value="AET3Gv20461600.15"/>
    <property type="gene ID" value="AET3Gv20461600"/>
</dbReference>
<dbReference type="GO" id="GO:0005524">
    <property type="term" value="F:ATP binding"/>
    <property type="evidence" value="ECO:0007669"/>
    <property type="project" value="UniProtKB-KW"/>
</dbReference>
<keyword evidence="3" id="KW-0067">ATP-binding</keyword>
<evidence type="ECO:0000256" key="5">
    <source>
        <dbReference type="ARBA" id="ARBA00022967"/>
    </source>
</evidence>
<keyword evidence="2" id="KW-0547">Nucleotide-binding</keyword>
<protein>
    <recommendedName>
        <fullName evidence="9">SecA family profile domain-containing protein</fullName>
    </recommendedName>
</protein>
<keyword evidence="6" id="KW-0811">Translocation</keyword>
<reference evidence="11" key="1">
    <citation type="journal article" date="2014" name="Science">
        <title>Ancient hybridizations among the ancestral genomes of bread wheat.</title>
        <authorList>
            <consortium name="International Wheat Genome Sequencing Consortium,"/>
            <person name="Marcussen T."/>
            <person name="Sandve S.R."/>
            <person name="Heier L."/>
            <person name="Spannagl M."/>
            <person name="Pfeifer M."/>
            <person name="Jakobsen K.S."/>
            <person name="Wulff B.B."/>
            <person name="Steuernagel B."/>
            <person name="Mayer K.F."/>
            <person name="Olsen O.A."/>
        </authorList>
    </citation>
    <scope>NUCLEOTIDE SEQUENCE [LARGE SCALE GENOMIC DNA]</scope>
    <source>
        <strain evidence="11">cv. AL8/78</strain>
    </source>
</reference>
<proteinExistence type="predicted"/>
<evidence type="ECO:0000256" key="4">
    <source>
        <dbReference type="ARBA" id="ARBA00022927"/>
    </source>
</evidence>
<evidence type="ECO:0000256" key="6">
    <source>
        <dbReference type="ARBA" id="ARBA00023010"/>
    </source>
</evidence>
<dbReference type="InterPro" id="IPR000185">
    <property type="entry name" value="SecA"/>
</dbReference>
<evidence type="ECO:0000256" key="1">
    <source>
        <dbReference type="ARBA" id="ARBA00022448"/>
    </source>
</evidence>
<dbReference type="AlphaFoldDB" id="A0A453EU41"/>